<evidence type="ECO:0000256" key="1">
    <source>
        <dbReference type="ARBA" id="ARBA00001913"/>
    </source>
</evidence>
<reference evidence="16 17" key="1">
    <citation type="submission" date="2019-05" db="EMBL/GenBank/DDBJ databases">
        <title>Sporisorium graminicola CBS 10092 draft sequencing and annotation.</title>
        <authorList>
            <person name="Solano-Gonzalez S."/>
            <person name="Caddick M.X."/>
            <person name="Darby A."/>
        </authorList>
    </citation>
    <scope>NUCLEOTIDE SEQUENCE [LARGE SCALE GENOMIC DNA]</scope>
    <source>
        <strain evidence="16 17">CBS 10092</strain>
    </source>
</reference>
<dbReference type="InterPro" id="IPR040692">
    <property type="entry name" value="UGGT_TRXL_3"/>
</dbReference>
<evidence type="ECO:0000256" key="6">
    <source>
        <dbReference type="ARBA" id="ARBA00022729"/>
    </source>
</evidence>
<dbReference type="InterPro" id="IPR009448">
    <property type="entry name" value="UDP-g_GGtrans"/>
</dbReference>
<dbReference type="InterPro" id="IPR040525">
    <property type="entry name" value="UGGT_TRXL_4"/>
</dbReference>
<dbReference type="InterPro" id="IPR029044">
    <property type="entry name" value="Nucleotide-diphossugar_trans"/>
</dbReference>
<dbReference type="UniPathway" id="UPA00378"/>
<accession>A0A4U7KQK9</accession>
<dbReference type="Pfam" id="PF18403">
    <property type="entry name" value="Thioredoxin_15"/>
    <property type="match status" value="1"/>
</dbReference>
<dbReference type="PANTHER" id="PTHR11226">
    <property type="entry name" value="UDP-GLUCOSE GLYCOPROTEIN:GLUCOSYLTRANSFERASE"/>
    <property type="match status" value="1"/>
</dbReference>
<evidence type="ECO:0000259" key="15">
    <source>
        <dbReference type="Pfam" id="PF18404"/>
    </source>
</evidence>
<evidence type="ECO:0000256" key="9">
    <source>
        <dbReference type="SAM" id="MobiDB-lite"/>
    </source>
</evidence>
<evidence type="ECO:0000259" key="14">
    <source>
        <dbReference type="Pfam" id="PF18403"/>
    </source>
</evidence>
<dbReference type="RefSeq" id="XP_029738655.1">
    <property type="nucleotide sequence ID" value="XM_029884905.1"/>
</dbReference>
<evidence type="ECO:0000256" key="3">
    <source>
        <dbReference type="ARBA" id="ARBA00004922"/>
    </source>
</evidence>
<comment type="caution">
    <text evidence="16">The sequence shown here is derived from an EMBL/GenBank/DDBJ whole genome shotgun (WGS) entry which is preliminary data.</text>
</comment>
<evidence type="ECO:0000259" key="11">
    <source>
        <dbReference type="Pfam" id="PF18400"/>
    </source>
</evidence>
<dbReference type="FunFam" id="3.90.550.10:FF:000065">
    <property type="entry name" value="UDP-glucose:glycoprotein glucosyltransferase, putative"/>
    <property type="match status" value="1"/>
</dbReference>
<evidence type="ECO:0000256" key="10">
    <source>
        <dbReference type="SAM" id="SignalP"/>
    </source>
</evidence>
<dbReference type="Pfam" id="PF18404">
    <property type="entry name" value="Glyco_transf_24"/>
    <property type="match status" value="1"/>
</dbReference>
<feature type="region of interest" description="Disordered" evidence="9">
    <location>
        <begin position="183"/>
        <end position="216"/>
    </location>
</feature>
<gene>
    <name evidence="16" type="ORF">EX895_004310</name>
</gene>
<dbReference type="GeneID" id="40727205"/>
<comment type="pathway">
    <text evidence="3">Protein modification; protein glycosylation.</text>
</comment>
<dbReference type="InterPro" id="IPR040693">
    <property type="entry name" value="UGGT_TRXL_1"/>
</dbReference>
<evidence type="ECO:0000259" key="13">
    <source>
        <dbReference type="Pfam" id="PF18402"/>
    </source>
</evidence>
<evidence type="ECO:0000313" key="16">
    <source>
        <dbReference type="EMBL" id="TKY86670.1"/>
    </source>
</evidence>
<feature type="domain" description="Glucosyltransferase 24 catalytic" evidence="15">
    <location>
        <begin position="1365"/>
        <end position="1631"/>
    </location>
</feature>
<feature type="compositionally biased region" description="Low complexity" evidence="9">
    <location>
        <begin position="202"/>
        <end position="214"/>
    </location>
</feature>
<keyword evidence="17" id="KW-1185">Reference proteome</keyword>
<proteinExistence type="inferred from homology"/>
<dbReference type="GO" id="GO:0005788">
    <property type="term" value="C:endoplasmic reticulum lumen"/>
    <property type="evidence" value="ECO:0007669"/>
    <property type="project" value="UniProtKB-SubCell"/>
</dbReference>
<evidence type="ECO:0000313" key="17">
    <source>
        <dbReference type="Proteomes" id="UP000306050"/>
    </source>
</evidence>
<dbReference type="EMBL" id="SRRM01000016">
    <property type="protein sequence ID" value="TKY86670.1"/>
    <property type="molecule type" value="Genomic_DNA"/>
</dbReference>
<dbReference type="GO" id="GO:0036503">
    <property type="term" value="P:ERAD pathway"/>
    <property type="evidence" value="ECO:0007669"/>
    <property type="project" value="TreeGrafter"/>
</dbReference>
<sequence length="1688" mass="185016">MRALPLLSVGWAWLALALALAIPSTTVHAESPPVKVQLRASWSKIRLPSGGSSFLLELLEAARSQRPSSFFPLLELLTTKYTATELREATDEWLASTVQDLIESHKLFGASSTIADEALETWHMSLALSNSSPRIQALVQLYSTLQMDEIWKKGSKDESCISWVHFQDRVLCSGEEVRQATRDAMPATLVHDPSREVSLGHSRSSSSSSSSSSSTDSKAATQSFVLYADPFSDNFYDLFSALEEHVNQSDANLTYTLRWRPSFTNSAPLSEVEQTTLLSGYGAILDLKKVDYLVIDDRKLKDDSDIGDVGISASSQSEDGAAAKQAADEARWLRDQIGAASSAGGVALSSLSDDQIADLGIKAARLIMDSSDPMRALQELSQNFPLHAAGLAQTTKWDDADRSAALVDAVLNLASMRIEPGHSDLWLNGQSTSTRDFMPLTLLETLRKERGWNHALQHPLAGGGLNVTEASDLISSSLVGRAFLAQADTNAAAAIFDASDRIEVKDAPAGTQAGGAITWLNDLETDAATSEWSSDLMDLLRPMWPGKFPRLSLNLFNVVLVLDLSQKDTCRFLSDTVIQSLGRVGLHWGLVPGGLEDEVAGDSVRMARLLWFLLDHASAQVASDVLRKAAASSAGSAGALDVSLAVKEAKFTLKGIDADGSLSSKLDAALAGTDPTYTQREALSRAYIKRLRATRKESASGHVFINGQHQPFHPQIVHVLHQAIQEQIQVLAPQIYYGQISSSTPGLDTFFYDAVGALSFRSALVAGGGGGEDGEGAKHSAVDLFSVLVDDTVETATVEKVWNFFYPAASTGLLNSTVWVFADLDSEDGLVLLSRSFEALAKEDARFRLGVLHVPSTGLGADTRDSSVSTLLYRLLAEGYTEKFSPTEVLDVLKKAHDGPHQLEGALGLTAGGADFTQKARQFWQSIGSIVASKLDISEDGPAILVDGHLVSKLDVFSIEARDITALVEYEAGQKLPYIMQALALLRSDIDSMPIHQRQDLVFAALSVMNGVYDQGGAGQGMFTSKASSRSGLPEQLGTSDHVFEIGDRATADVRITLLLDPLSEAAQRWSSTLVMLRELRGVYLRVILNPQIKLRELPLKRFYRFSAPHALAFDSAGRAIAPELRFFDMPEDAVLTLGLDAPAPWLTMPMEAVYDLDNIRLADVPSSSRAKGVKAVYELKHILIEGHARQESPTASSAVTVPRGLQLLLETPDGSTKLDTIVMANLAYFQFKAQPGLWRLRIRGGRSDELYEMQSVGGEGWNSPPVEVTGEHLVLDTLSGLTLYPRVAKRRGKEREELLEELDAQGRPIKKQRGSAVRAEGGLAASAGQMFLSAKDKVASLARSVASGTASPSSAATTRAHADINIFTVASGHLYERMTYIMILSVLKHTTSSVKFWFIENFLSPSFKEFIPHLAAEYGFEYELVTYAWPHWLRAQTEKQRTIWGYKILFLDTLFPLDLGKVIFVDADQVVRTDMRELVELDLQGNVYGYPPMGDDSEDMDGFRFWKQGYWKDYLRGRPYHISALYVVDLHRFRLFAAGDRLRGQYQALSADPHSLSNLDQDLPNNMQASLPIFTLPKEWLWCETWCSHAWLPDAKTIDLCSNPKTKEPKLDRAKRQIPEWTVYDQEVARLAQRLVQEQKVGKSVVAPDSQVEAKAGRQQEEEQGKGNTDAHADTDTDTDAHVHDEL</sequence>
<evidence type="ECO:0000256" key="5">
    <source>
        <dbReference type="ARBA" id="ARBA00022679"/>
    </source>
</evidence>
<evidence type="ECO:0000256" key="4">
    <source>
        <dbReference type="ARBA" id="ARBA00006351"/>
    </source>
</evidence>
<dbReference type="PANTHER" id="PTHR11226:SF0">
    <property type="entry name" value="UDP-GLUCOSE:GLYCOPROTEIN GLUCOSYLTRANSFERASE"/>
    <property type="match status" value="1"/>
</dbReference>
<dbReference type="KEGG" id="sgra:EX895_004310"/>
<dbReference type="Proteomes" id="UP000306050">
    <property type="component" value="Chromosome SGRAM_3"/>
</dbReference>
<dbReference type="Pfam" id="PF18402">
    <property type="entry name" value="Thioredoxin_14"/>
    <property type="match status" value="1"/>
</dbReference>
<feature type="domain" description="UGGT thioredoxin-like" evidence="12">
    <location>
        <begin position="348"/>
        <end position="483"/>
    </location>
</feature>
<dbReference type="GO" id="GO:0051082">
    <property type="term" value="F:unfolded protein binding"/>
    <property type="evidence" value="ECO:0007669"/>
    <property type="project" value="TreeGrafter"/>
</dbReference>
<evidence type="ECO:0000256" key="2">
    <source>
        <dbReference type="ARBA" id="ARBA00004319"/>
    </source>
</evidence>
<dbReference type="Pfam" id="PF18400">
    <property type="entry name" value="Thioredoxin_12"/>
    <property type="match status" value="1"/>
</dbReference>
<keyword evidence="5" id="KW-0808">Transferase</keyword>
<comment type="cofactor">
    <cofactor evidence="1">
        <name>Ca(2+)</name>
        <dbReference type="ChEBI" id="CHEBI:29108"/>
    </cofactor>
</comment>
<evidence type="ECO:0008006" key="18">
    <source>
        <dbReference type="Google" id="ProtNLM"/>
    </source>
</evidence>
<comment type="subcellular location">
    <subcellularLocation>
        <location evidence="2">Endoplasmic reticulum lumen</location>
    </subcellularLocation>
</comment>
<dbReference type="Pfam" id="PF18401">
    <property type="entry name" value="Thioredoxin_13"/>
    <property type="match status" value="1"/>
</dbReference>
<feature type="domain" description="UDP-glucose:glycoprotein glucosyltransferase thioredoxin-like" evidence="14">
    <location>
        <begin position="808"/>
        <end position="987"/>
    </location>
</feature>
<comment type="similarity">
    <text evidence="4">Belongs to the glycosyltransferase 8 family.</text>
</comment>
<organism evidence="16 17">
    <name type="scientific">Sporisorium graminicola</name>
    <dbReference type="NCBI Taxonomy" id="280036"/>
    <lineage>
        <taxon>Eukaryota</taxon>
        <taxon>Fungi</taxon>
        <taxon>Dikarya</taxon>
        <taxon>Basidiomycota</taxon>
        <taxon>Ustilaginomycotina</taxon>
        <taxon>Ustilaginomycetes</taxon>
        <taxon>Ustilaginales</taxon>
        <taxon>Ustilaginaceae</taxon>
        <taxon>Sporisorium</taxon>
    </lineage>
</organism>
<feature type="chain" id="PRO_5020883663" description="UDP-glucose:glycoprotein glucosyltransferase" evidence="10">
    <location>
        <begin position="30"/>
        <end position="1688"/>
    </location>
</feature>
<keyword evidence="6 10" id="KW-0732">Signal</keyword>
<keyword evidence="8" id="KW-0325">Glycoprotein</keyword>
<evidence type="ECO:0000256" key="8">
    <source>
        <dbReference type="ARBA" id="ARBA00023180"/>
    </source>
</evidence>
<feature type="region of interest" description="Disordered" evidence="9">
    <location>
        <begin position="1640"/>
        <end position="1688"/>
    </location>
</feature>
<dbReference type="InterPro" id="IPR040497">
    <property type="entry name" value="Glyco_transf_24"/>
</dbReference>
<protein>
    <recommendedName>
        <fullName evidence="18">UDP-glucose:glycoprotein glucosyltransferase</fullName>
    </recommendedName>
</protein>
<feature type="compositionally biased region" description="Basic and acidic residues" evidence="9">
    <location>
        <begin position="1656"/>
        <end position="1688"/>
    </location>
</feature>
<name>A0A4U7KQK9_9BASI</name>
<dbReference type="InterPro" id="IPR040694">
    <property type="entry name" value="UGGT_TRXL_2"/>
</dbReference>
<dbReference type="GO" id="GO:0018279">
    <property type="term" value="P:protein N-linked glycosylation via asparagine"/>
    <property type="evidence" value="ECO:0007669"/>
    <property type="project" value="TreeGrafter"/>
</dbReference>
<dbReference type="CDD" id="cd06432">
    <property type="entry name" value="GT8_HUGT1_C_like"/>
    <property type="match status" value="1"/>
</dbReference>
<dbReference type="Gene3D" id="3.90.550.10">
    <property type="entry name" value="Spore Coat Polysaccharide Biosynthesis Protein SpsA, Chain A"/>
    <property type="match status" value="1"/>
</dbReference>
<feature type="domain" description="UGGT thioredoxin-like" evidence="13">
    <location>
        <begin position="496"/>
        <end position="765"/>
    </location>
</feature>
<dbReference type="OrthoDB" id="27683at2759"/>
<evidence type="ECO:0000256" key="7">
    <source>
        <dbReference type="ARBA" id="ARBA00022824"/>
    </source>
</evidence>
<feature type="signal peptide" evidence="10">
    <location>
        <begin position="1"/>
        <end position="29"/>
    </location>
</feature>
<evidence type="ECO:0000259" key="12">
    <source>
        <dbReference type="Pfam" id="PF18401"/>
    </source>
</evidence>
<feature type="domain" description="UGGT thioredoxin-like" evidence="11">
    <location>
        <begin position="53"/>
        <end position="265"/>
    </location>
</feature>
<dbReference type="SUPFAM" id="SSF53448">
    <property type="entry name" value="Nucleotide-diphospho-sugar transferases"/>
    <property type="match status" value="1"/>
</dbReference>
<dbReference type="Pfam" id="PF06427">
    <property type="entry name" value="UDP-g_GGTase"/>
    <property type="match status" value="1"/>
</dbReference>
<keyword evidence="7" id="KW-0256">Endoplasmic reticulum</keyword>
<dbReference type="GO" id="GO:0003980">
    <property type="term" value="F:UDP-glucose:glycoprotein glucosyltransferase activity"/>
    <property type="evidence" value="ECO:0007669"/>
    <property type="project" value="InterPro"/>
</dbReference>